<dbReference type="RefSeq" id="WP_015530115.1">
    <property type="nucleotide sequence ID" value="NC_021015.1"/>
</dbReference>
<proteinExistence type="predicted"/>
<reference evidence="1 2" key="1">
    <citation type="submission" date="2010-03" db="EMBL/GenBank/DDBJ databases">
        <title>The genome sequence of Ruminococcus torques L2-14.</title>
        <authorList>
            <consortium name="metaHIT consortium -- http://www.metahit.eu/"/>
            <person name="Pajon A."/>
            <person name="Turner K."/>
            <person name="Parkhill J."/>
            <person name="Duncan S."/>
            <person name="Flint H."/>
        </authorList>
    </citation>
    <scope>NUCLEOTIDE SEQUENCE [LARGE SCALE GENOMIC DNA]</scope>
    <source>
        <strain evidence="1 2">L2-14</strain>
    </source>
</reference>
<name>D4M0M1_9FIRM</name>
<dbReference type="AlphaFoldDB" id="D4M0M1"/>
<dbReference type="PATRIC" id="fig|657313.3.peg.3088"/>
<dbReference type="KEGG" id="rto:RTO_32060"/>
<dbReference type="EMBL" id="FP929055">
    <property type="protein sequence ID" value="CBL27581.1"/>
    <property type="molecule type" value="Genomic_DNA"/>
</dbReference>
<organism evidence="1 2">
    <name type="scientific">[Ruminococcus] torques L2-14</name>
    <dbReference type="NCBI Taxonomy" id="657313"/>
    <lineage>
        <taxon>Bacteria</taxon>
        <taxon>Bacillati</taxon>
        <taxon>Bacillota</taxon>
        <taxon>Clostridia</taxon>
        <taxon>Lachnospirales</taxon>
        <taxon>Lachnospiraceae</taxon>
        <taxon>Mediterraneibacter</taxon>
    </lineage>
</organism>
<evidence type="ECO:0000313" key="1">
    <source>
        <dbReference type="EMBL" id="CBL27581.1"/>
    </source>
</evidence>
<dbReference type="Proteomes" id="UP000008956">
    <property type="component" value="Chromosome"/>
</dbReference>
<reference evidence="1 2" key="2">
    <citation type="submission" date="2010-03" db="EMBL/GenBank/DDBJ databases">
        <authorList>
            <person name="Pajon A."/>
        </authorList>
    </citation>
    <scope>NUCLEOTIDE SEQUENCE [LARGE SCALE GENOMIC DNA]</scope>
    <source>
        <strain evidence="1 2">L2-14</strain>
    </source>
</reference>
<protein>
    <submittedName>
        <fullName evidence="1">Uncharacterized protein</fullName>
    </submittedName>
</protein>
<dbReference type="HOGENOM" id="CLU_2331964_0_0_9"/>
<sequence length="98" mass="11368">MLLKNVVADKEEKVARELLACGSYKYLKTSVKANAFKFDLSDTGGNLKLFMSVLDKLGVKLDGDQLYEEYQKIYEETVSKNEMYEMEQEKQWNKGRGR</sequence>
<evidence type="ECO:0000313" key="2">
    <source>
        <dbReference type="Proteomes" id="UP000008956"/>
    </source>
</evidence>
<accession>D4M0M1</accession>
<gene>
    <name evidence="1" type="ORF">RTO_32060</name>
</gene>